<evidence type="ECO:0000313" key="3">
    <source>
        <dbReference type="Proteomes" id="UP000219922"/>
    </source>
</evidence>
<sequence>MMGKREKFANIAKETLEIVKNGLYVNDMKEEVVIEDTIKRSVANTILYTPKDTDALLTQIKPDGTSETIIEVTNDSTLNVAKRLRREGFDKVLALNFASARNPGGGFLNGSSAQEESLARSSALYETLISKREMYEYNRKLKTCLYSDYMIYSPNVPVFRNDEGNLLDEPYIVSFVTSPAVNAGIVRSKESMVAQNQINQVMKKRIEKILSLGIHHGYETIVLGAFGCGVFKNNPKDVAEYFKEAIHNNPKLQNQYKKIVFAVLDFSEQKQIHNTFNNVLMK</sequence>
<dbReference type="SUPFAM" id="SSF52949">
    <property type="entry name" value="Macro domain-like"/>
    <property type="match status" value="1"/>
</dbReference>
<dbReference type="Proteomes" id="UP000219922">
    <property type="component" value="Unassembled WGS sequence"/>
</dbReference>
<evidence type="ECO:0000259" key="1">
    <source>
        <dbReference type="Pfam" id="PF10021"/>
    </source>
</evidence>
<dbReference type="Gene3D" id="3.40.220.10">
    <property type="entry name" value="Leucine Aminopeptidase, subunit E, domain 1"/>
    <property type="match status" value="1"/>
</dbReference>
<reference evidence="2 3" key="1">
    <citation type="submission" date="2017-09" db="EMBL/GenBank/DDBJ databases">
        <title>Large-scale bioinformatics analysis of Bacillus genomes uncovers conserved roles of natural products in bacterial physiology.</title>
        <authorList>
            <consortium name="Agbiome Team Llc"/>
            <person name="Bleich R.M."/>
            <person name="Grubbs K.J."/>
            <person name="Santa Maria K.C."/>
            <person name="Allen S.E."/>
            <person name="Farag S."/>
            <person name="Shank E.A."/>
            <person name="Bowers A."/>
        </authorList>
    </citation>
    <scope>NUCLEOTIDE SEQUENCE [LARGE SCALE GENOMIC DNA]</scope>
    <source>
        <strain evidence="2 3">AFS092789</strain>
    </source>
</reference>
<accession>A0A9X6SUQ3</accession>
<dbReference type="PANTHER" id="PTHR35596">
    <property type="entry name" value="DUF2263 DOMAIN-CONTAINING PROTEIN"/>
    <property type="match status" value="1"/>
</dbReference>
<dbReference type="EMBL" id="NVMX01000065">
    <property type="protein sequence ID" value="PDZ95153.1"/>
    <property type="molecule type" value="Genomic_DNA"/>
</dbReference>
<protein>
    <submittedName>
        <fullName evidence="2">TIGR02452 family protein</fullName>
    </submittedName>
</protein>
<dbReference type="AlphaFoldDB" id="A0A9X6SUQ3"/>
<proteinExistence type="predicted"/>
<dbReference type="InterPro" id="IPR012664">
    <property type="entry name" value="CHP02452"/>
</dbReference>
<dbReference type="InterPro" id="IPR043472">
    <property type="entry name" value="Macro_dom-like"/>
</dbReference>
<name>A0A9X6SUQ3_BACCE</name>
<dbReference type="PIRSF" id="PIRSF014899">
    <property type="entry name" value="UCP014899"/>
    <property type="match status" value="1"/>
</dbReference>
<dbReference type="Pfam" id="PF10021">
    <property type="entry name" value="PARG_cat_microb"/>
    <property type="match status" value="1"/>
</dbReference>
<organism evidence="2 3">
    <name type="scientific">Bacillus cereus</name>
    <dbReference type="NCBI Taxonomy" id="1396"/>
    <lineage>
        <taxon>Bacteria</taxon>
        <taxon>Bacillati</taxon>
        <taxon>Bacillota</taxon>
        <taxon>Bacilli</taxon>
        <taxon>Bacillales</taxon>
        <taxon>Bacillaceae</taxon>
        <taxon>Bacillus</taxon>
        <taxon>Bacillus cereus group</taxon>
    </lineage>
</organism>
<dbReference type="NCBIfam" id="TIGR02452">
    <property type="entry name" value="TIGR02452 family protein"/>
    <property type="match status" value="1"/>
</dbReference>
<dbReference type="PANTHER" id="PTHR35596:SF1">
    <property type="entry name" value="MICROBIAL-TYPE PARG CATALYTIC DOMAIN-CONTAINING PROTEIN"/>
    <property type="match status" value="1"/>
</dbReference>
<dbReference type="InterPro" id="IPR019261">
    <property type="entry name" value="PARG_cat_microbial"/>
</dbReference>
<evidence type="ECO:0000313" key="2">
    <source>
        <dbReference type="EMBL" id="PDZ95153.1"/>
    </source>
</evidence>
<gene>
    <name evidence="2" type="ORF">CON36_29900</name>
</gene>
<feature type="domain" description="Microbial-type PARG catalytic" evidence="1">
    <location>
        <begin position="12"/>
        <end position="161"/>
    </location>
</feature>
<comment type="caution">
    <text evidence="2">The sequence shown here is derived from an EMBL/GenBank/DDBJ whole genome shotgun (WGS) entry which is preliminary data.</text>
</comment>